<dbReference type="Pfam" id="PF02826">
    <property type="entry name" value="2-Hacid_dh_C"/>
    <property type="match status" value="2"/>
</dbReference>
<dbReference type="InterPro" id="IPR036291">
    <property type="entry name" value="NAD(P)-bd_dom_sf"/>
</dbReference>
<dbReference type="SUPFAM" id="SSF51735">
    <property type="entry name" value="NAD(P)-binding Rossmann-fold domains"/>
    <property type="match status" value="1"/>
</dbReference>
<evidence type="ECO:0000256" key="3">
    <source>
        <dbReference type="ARBA" id="ARBA00023002"/>
    </source>
</evidence>
<dbReference type="AlphaFoldDB" id="A0A8X8Z4E9"/>
<evidence type="ECO:0000256" key="1">
    <source>
        <dbReference type="ARBA" id="ARBA00005216"/>
    </source>
</evidence>
<proteinExistence type="inferred from homology"/>
<evidence type="ECO:0000256" key="2">
    <source>
        <dbReference type="ARBA" id="ARBA00013143"/>
    </source>
</evidence>
<reference evidence="10" key="1">
    <citation type="submission" date="2018-01" db="EMBL/GenBank/DDBJ databases">
        <authorList>
            <person name="Mao J.F."/>
        </authorList>
    </citation>
    <scope>NUCLEOTIDE SEQUENCE</scope>
    <source>
        <strain evidence="10">Huo1</strain>
        <tissue evidence="10">Leaf</tissue>
    </source>
</reference>
<dbReference type="InterPro" id="IPR029752">
    <property type="entry name" value="D-isomer_DH_CS1"/>
</dbReference>
<dbReference type="SUPFAM" id="SSF52283">
    <property type="entry name" value="Formate/glycerate dehydrogenase catalytic domain-like"/>
    <property type="match status" value="1"/>
</dbReference>
<evidence type="ECO:0000313" key="11">
    <source>
        <dbReference type="Proteomes" id="UP000298416"/>
    </source>
</evidence>
<dbReference type="GO" id="GO:0051287">
    <property type="term" value="F:NAD binding"/>
    <property type="evidence" value="ECO:0007669"/>
    <property type="project" value="InterPro"/>
</dbReference>
<dbReference type="EC" id="1.1.1.95" evidence="2"/>
<dbReference type="PANTHER" id="PTHR42938:SF46">
    <property type="entry name" value="D-3-PHOSPHOGLYCERATE DEHYDROGENASE 2, CHLOROPLASTIC"/>
    <property type="match status" value="1"/>
</dbReference>
<feature type="domain" description="D-3-phosphoglycerate dehydrogenase ASB" evidence="9">
    <location>
        <begin position="292"/>
        <end position="394"/>
    </location>
</feature>
<dbReference type="Pfam" id="PF19304">
    <property type="entry name" value="PGDH_inter"/>
    <property type="match status" value="1"/>
</dbReference>
<feature type="domain" description="D-isomer specific 2-hydroxyacid dehydrogenase NAD-binding" evidence="8">
    <location>
        <begin position="208"/>
        <end position="255"/>
    </location>
</feature>
<dbReference type="InterPro" id="IPR045626">
    <property type="entry name" value="PGDH_ASB_dom"/>
</dbReference>
<dbReference type="InterPro" id="IPR006139">
    <property type="entry name" value="D-isomer_2_OHA_DH_cat_dom"/>
</dbReference>
<feature type="domain" description="D-isomer specific 2-hydroxyacid dehydrogenase NAD-binding" evidence="8">
    <location>
        <begin position="118"/>
        <end position="189"/>
    </location>
</feature>
<comment type="pathway">
    <text evidence="1">Amino-acid biosynthesis; L-serine biosynthesis; L-serine from 3-phospho-D-glycerate: step 1/3.</text>
</comment>
<evidence type="ECO:0000256" key="4">
    <source>
        <dbReference type="ARBA" id="ARBA00023027"/>
    </source>
</evidence>
<dbReference type="FunFam" id="3.30.1330.90:FF:000003">
    <property type="entry name" value="D-3-phosphoglycerate dehydrogenase"/>
    <property type="match status" value="1"/>
</dbReference>
<reference evidence="10" key="2">
    <citation type="submission" date="2020-08" db="EMBL/GenBank/DDBJ databases">
        <title>Plant Genome Project.</title>
        <authorList>
            <person name="Zhang R.-G."/>
        </authorList>
    </citation>
    <scope>NUCLEOTIDE SEQUENCE</scope>
    <source>
        <strain evidence="10">Huo1</strain>
        <tissue evidence="10">Leaf</tissue>
    </source>
</reference>
<evidence type="ECO:0000259" key="8">
    <source>
        <dbReference type="Pfam" id="PF02826"/>
    </source>
</evidence>
<dbReference type="PANTHER" id="PTHR42938">
    <property type="entry name" value="FORMATE DEHYDROGENASE 1"/>
    <property type="match status" value="1"/>
</dbReference>
<dbReference type="SUPFAM" id="SSF143548">
    <property type="entry name" value="Serine metabolism enzymes domain"/>
    <property type="match status" value="1"/>
</dbReference>
<dbReference type="Gene3D" id="3.40.50.720">
    <property type="entry name" value="NAD(P)-binding Rossmann-like Domain"/>
    <property type="match status" value="4"/>
</dbReference>
<keyword evidence="4" id="KW-0520">NAD</keyword>
<dbReference type="Pfam" id="PF00389">
    <property type="entry name" value="2-Hacid_dh"/>
    <property type="match status" value="1"/>
</dbReference>
<dbReference type="PROSITE" id="PS00065">
    <property type="entry name" value="D_2_HYDROXYACID_DH_1"/>
    <property type="match status" value="1"/>
</dbReference>
<keyword evidence="3 6" id="KW-0560">Oxidoreductase</keyword>
<dbReference type="Gene3D" id="3.30.1330.90">
    <property type="entry name" value="D-3-phosphoglycerate dehydrogenase, domain 3"/>
    <property type="match status" value="1"/>
</dbReference>
<gene>
    <name evidence="10" type="ORF">SASPL_148512</name>
</gene>
<comment type="similarity">
    <text evidence="6">Belongs to the D-isomer specific 2-hydroxyacid dehydrogenase family.</text>
</comment>
<evidence type="ECO:0000259" key="9">
    <source>
        <dbReference type="Pfam" id="PF19304"/>
    </source>
</evidence>
<dbReference type="FunFam" id="3.40.50.720:FF:000616">
    <property type="entry name" value="D-3-phosphoglycerate dehydrogenase 2 chloroplastic"/>
    <property type="match status" value="1"/>
</dbReference>
<dbReference type="EMBL" id="PNBA02000019">
    <property type="protein sequence ID" value="KAG6390767.1"/>
    <property type="molecule type" value="Genomic_DNA"/>
</dbReference>
<dbReference type="Proteomes" id="UP000298416">
    <property type="component" value="Unassembled WGS sequence"/>
</dbReference>
<evidence type="ECO:0000256" key="6">
    <source>
        <dbReference type="RuleBase" id="RU003719"/>
    </source>
</evidence>
<comment type="caution">
    <text evidence="10">The sequence shown here is derived from an EMBL/GenBank/DDBJ whole genome shotgun (WGS) entry which is preliminary data.</text>
</comment>
<evidence type="ECO:0000259" key="7">
    <source>
        <dbReference type="Pfam" id="PF00389"/>
    </source>
</evidence>
<accession>A0A8X8Z4E9</accession>
<sequence length="474" mass="51142">MAAATSIWCASCNLSSQTHKKQSYPILPSLHQLETHLHHFELSSKFKIPMALHLSLHLLRQCGHVECLYNLSLDDLCSRIGEFDALVVRSGTKAATEFGCLVVNAPTANTIAAAEHGIALLTTMARNVARADASMKAGKWERSKNVGVSVVGKTLAVMGFGRVGSEVARRGKALGMRVIAHDPYAPADTVRAIDDQGSALHQRCSWRLVDEDSLLRALDSGIVAQAAVDVFSEEPSSGDASRLAQHENVISTPHLRASTKEAQEQVAVEIAEAVVGALRGELSATALNAPIISPQVALAEKLGRIAVQLVAGGTEIQSVKVPYASPRDPDDLDTRILRAMITKGIIEPISDAHVNLVNADFIAKQKHLRISEEKVATSSPVDQRVESIQLQISGAESRFESTLLDNGRISIQGSVKQGVPHLTRVGAFSVNVSLEGNVILCHQWLLGWMKNLMKLPSKKIGEVPAIYECVYLHL</sequence>
<comment type="catalytic activity">
    <reaction evidence="5">
        <text>(2R)-3-phosphoglycerate + NAD(+) = 3-phosphooxypyruvate + NADH + H(+)</text>
        <dbReference type="Rhea" id="RHEA:12641"/>
        <dbReference type="ChEBI" id="CHEBI:15378"/>
        <dbReference type="ChEBI" id="CHEBI:18110"/>
        <dbReference type="ChEBI" id="CHEBI:57540"/>
        <dbReference type="ChEBI" id="CHEBI:57945"/>
        <dbReference type="ChEBI" id="CHEBI:58272"/>
        <dbReference type="EC" id="1.1.1.95"/>
    </reaction>
</comment>
<organism evidence="10">
    <name type="scientific">Salvia splendens</name>
    <name type="common">Scarlet sage</name>
    <dbReference type="NCBI Taxonomy" id="180675"/>
    <lineage>
        <taxon>Eukaryota</taxon>
        <taxon>Viridiplantae</taxon>
        <taxon>Streptophyta</taxon>
        <taxon>Embryophyta</taxon>
        <taxon>Tracheophyta</taxon>
        <taxon>Spermatophyta</taxon>
        <taxon>Magnoliopsida</taxon>
        <taxon>eudicotyledons</taxon>
        <taxon>Gunneridae</taxon>
        <taxon>Pentapetalae</taxon>
        <taxon>asterids</taxon>
        <taxon>lamiids</taxon>
        <taxon>Lamiales</taxon>
        <taxon>Lamiaceae</taxon>
        <taxon>Nepetoideae</taxon>
        <taxon>Mentheae</taxon>
        <taxon>Salviinae</taxon>
        <taxon>Salvia</taxon>
        <taxon>Salvia subgen. Calosphace</taxon>
        <taxon>core Calosphace</taxon>
    </lineage>
</organism>
<evidence type="ECO:0000313" key="10">
    <source>
        <dbReference type="EMBL" id="KAG6390767.1"/>
    </source>
</evidence>
<name>A0A8X8Z4E9_SALSN</name>
<feature type="domain" description="D-isomer specific 2-hydroxyacid dehydrogenase catalytic" evidence="7">
    <location>
        <begin position="93"/>
        <end position="288"/>
    </location>
</feature>
<dbReference type="InterPro" id="IPR029009">
    <property type="entry name" value="ASB_dom_sf"/>
</dbReference>
<keyword evidence="11" id="KW-1185">Reference proteome</keyword>
<dbReference type="GO" id="GO:0004617">
    <property type="term" value="F:phosphoglycerate dehydrogenase activity"/>
    <property type="evidence" value="ECO:0007669"/>
    <property type="project" value="UniProtKB-EC"/>
</dbReference>
<evidence type="ECO:0000256" key="5">
    <source>
        <dbReference type="ARBA" id="ARBA00048731"/>
    </source>
</evidence>
<dbReference type="InterPro" id="IPR006140">
    <property type="entry name" value="D-isomer_DH_NAD-bd"/>
</dbReference>
<protein>
    <recommendedName>
        <fullName evidence="2">phosphoglycerate dehydrogenase</fullName>
        <ecNumber evidence="2">1.1.1.95</ecNumber>
    </recommendedName>
</protein>